<dbReference type="OrthoDB" id="361105at2"/>
<dbReference type="STRING" id="760011.Spico_0637"/>
<dbReference type="HOGENOM" id="CLU_1531584_0_0_12"/>
<dbReference type="AlphaFoldDB" id="F4GKV2"/>
<dbReference type="eggNOG" id="COG1286">
    <property type="taxonomic scope" value="Bacteria"/>
</dbReference>
<keyword evidence="3 5" id="KW-1133">Transmembrane helix</keyword>
<dbReference type="Pfam" id="PF02674">
    <property type="entry name" value="Colicin_V"/>
    <property type="match status" value="1"/>
</dbReference>
<gene>
    <name evidence="6" type="ordered locus">Spico_0637</name>
</gene>
<reference evidence="7" key="1">
    <citation type="submission" date="2011-04" db="EMBL/GenBank/DDBJ databases">
        <title>The complete genome of Spirochaeta coccoides DSM 17374.</title>
        <authorList>
            <person name="Lucas S."/>
            <person name="Copeland A."/>
            <person name="Lapidus A."/>
            <person name="Bruce D."/>
            <person name="Goodwin L."/>
            <person name="Pitluck S."/>
            <person name="Peters L."/>
            <person name="Kyrpides N."/>
            <person name="Mavromatis K."/>
            <person name="Pagani I."/>
            <person name="Ivanova N."/>
            <person name="Ovchinnikova G."/>
            <person name="Lu M."/>
            <person name="Detter J.C."/>
            <person name="Tapia R."/>
            <person name="Han C."/>
            <person name="Land M."/>
            <person name="Hauser L."/>
            <person name="Markowitz V."/>
            <person name="Cheng J.-F."/>
            <person name="Hugenholtz P."/>
            <person name="Woyke T."/>
            <person name="Wu D."/>
            <person name="Spring S."/>
            <person name="Schroeder M."/>
            <person name="Brambilla E."/>
            <person name="Klenk H.-P."/>
            <person name="Eisen J.A."/>
        </authorList>
    </citation>
    <scope>NUCLEOTIDE SEQUENCE [LARGE SCALE GENOMIC DNA]</scope>
    <source>
        <strain evidence="7">ATCC BAA-1237 / DSM 17374 / SPN1</strain>
    </source>
</reference>
<evidence type="ECO:0000313" key="7">
    <source>
        <dbReference type="Proteomes" id="UP000007939"/>
    </source>
</evidence>
<feature type="transmembrane region" description="Helical" evidence="5">
    <location>
        <begin position="76"/>
        <end position="100"/>
    </location>
</feature>
<dbReference type="GO" id="GO:0016020">
    <property type="term" value="C:membrane"/>
    <property type="evidence" value="ECO:0007669"/>
    <property type="project" value="UniProtKB-SubCell"/>
</dbReference>
<sequence length="163" mass="17882">MEWGFSVAGTWVAGVDLIVLIFCILGGVSGGINSFSRILGKRAGALIGILFAFMFSRSLSVYVMQAFSLGTFVSVLVSYCVLFTVTYITVSVLGTVLGNILESVGLDPLDRLLGFVVGFLEAIIICVLVLHLLEIQRLIPLQDYIHPSIFYRRITEPMIVQLF</sequence>
<evidence type="ECO:0000313" key="6">
    <source>
        <dbReference type="EMBL" id="AEC01865.1"/>
    </source>
</evidence>
<comment type="subcellular location">
    <subcellularLocation>
        <location evidence="1">Membrane</location>
        <topology evidence="1">Multi-pass membrane protein</topology>
    </subcellularLocation>
</comment>
<evidence type="ECO:0000256" key="4">
    <source>
        <dbReference type="ARBA" id="ARBA00023136"/>
    </source>
</evidence>
<evidence type="ECO:0000256" key="3">
    <source>
        <dbReference type="ARBA" id="ARBA00022989"/>
    </source>
</evidence>
<keyword evidence="4 5" id="KW-0472">Membrane</keyword>
<dbReference type="GO" id="GO:0009403">
    <property type="term" value="P:toxin biosynthetic process"/>
    <property type="evidence" value="ECO:0007669"/>
    <property type="project" value="InterPro"/>
</dbReference>
<dbReference type="RefSeq" id="WP_013739261.1">
    <property type="nucleotide sequence ID" value="NC_015436.1"/>
</dbReference>
<organism evidence="6 7">
    <name type="scientific">Parasphaerochaeta coccoides (strain ATCC BAA-1237 / DSM 17374 / SPN1)</name>
    <name type="common">Sphaerochaeta coccoides</name>
    <dbReference type="NCBI Taxonomy" id="760011"/>
    <lineage>
        <taxon>Bacteria</taxon>
        <taxon>Pseudomonadati</taxon>
        <taxon>Spirochaetota</taxon>
        <taxon>Spirochaetia</taxon>
        <taxon>Spirochaetales</taxon>
        <taxon>Sphaerochaetaceae</taxon>
        <taxon>Parasphaerochaeta</taxon>
    </lineage>
</organism>
<evidence type="ECO:0000256" key="2">
    <source>
        <dbReference type="ARBA" id="ARBA00022692"/>
    </source>
</evidence>
<evidence type="ECO:0000256" key="1">
    <source>
        <dbReference type="ARBA" id="ARBA00004141"/>
    </source>
</evidence>
<feature type="transmembrane region" description="Helical" evidence="5">
    <location>
        <begin position="44"/>
        <end position="64"/>
    </location>
</feature>
<protein>
    <submittedName>
        <fullName evidence="6">Colicin V production protein</fullName>
    </submittedName>
</protein>
<dbReference type="KEGG" id="scc:Spico_0637"/>
<feature type="transmembrane region" description="Helical" evidence="5">
    <location>
        <begin position="12"/>
        <end position="32"/>
    </location>
</feature>
<dbReference type="PANTHER" id="PTHR37306:SF1">
    <property type="entry name" value="COLICIN V PRODUCTION PROTEIN"/>
    <property type="match status" value="1"/>
</dbReference>
<dbReference type="EMBL" id="CP002659">
    <property type="protein sequence ID" value="AEC01865.1"/>
    <property type="molecule type" value="Genomic_DNA"/>
</dbReference>
<keyword evidence="2 5" id="KW-0812">Transmembrane</keyword>
<reference evidence="6 7" key="2">
    <citation type="journal article" date="2012" name="Stand. Genomic Sci.">
        <title>Complete genome sequence of the termite hindgut bacterium Spirochaeta coccoides type strain (SPN1(T)), reclassification in the genus Sphaerochaeta as Sphaerochaeta coccoides comb. nov. and emendations of the family Spirochaetaceae and the genus Sphaerochaeta.</title>
        <authorList>
            <person name="Abt B."/>
            <person name="Han C."/>
            <person name="Scheuner C."/>
            <person name="Lu M."/>
            <person name="Lapidus A."/>
            <person name="Nolan M."/>
            <person name="Lucas S."/>
            <person name="Hammon N."/>
            <person name="Deshpande S."/>
            <person name="Cheng J.F."/>
            <person name="Tapia R."/>
            <person name="Goodwin L.A."/>
            <person name="Pitluck S."/>
            <person name="Liolios K."/>
            <person name="Pagani I."/>
            <person name="Ivanova N."/>
            <person name="Mavromatis K."/>
            <person name="Mikhailova N."/>
            <person name="Huntemann M."/>
            <person name="Pati A."/>
            <person name="Chen A."/>
            <person name="Palaniappan K."/>
            <person name="Land M."/>
            <person name="Hauser L."/>
            <person name="Brambilla E.M."/>
            <person name="Rohde M."/>
            <person name="Spring S."/>
            <person name="Gronow S."/>
            <person name="Goker M."/>
            <person name="Woyke T."/>
            <person name="Bristow J."/>
            <person name="Eisen J.A."/>
            <person name="Markowitz V."/>
            <person name="Hugenholtz P."/>
            <person name="Kyrpides N.C."/>
            <person name="Klenk H.P."/>
            <person name="Detter J.C."/>
        </authorList>
    </citation>
    <scope>NUCLEOTIDE SEQUENCE [LARGE SCALE GENOMIC DNA]</scope>
    <source>
        <strain evidence="7">ATCC BAA-1237 / DSM 17374 / SPN1</strain>
    </source>
</reference>
<dbReference type="InterPro" id="IPR003825">
    <property type="entry name" value="Colicin-V_CvpA"/>
</dbReference>
<name>F4GKV2_PARC1</name>
<evidence type="ECO:0000256" key="5">
    <source>
        <dbReference type="SAM" id="Phobius"/>
    </source>
</evidence>
<accession>F4GKV2</accession>
<proteinExistence type="predicted"/>
<dbReference type="PANTHER" id="PTHR37306">
    <property type="entry name" value="COLICIN V PRODUCTION PROTEIN"/>
    <property type="match status" value="1"/>
</dbReference>
<feature type="transmembrane region" description="Helical" evidence="5">
    <location>
        <begin position="112"/>
        <end position="133"/>
    </location>
</feature>
<keyword evidence="7" id="KW-1185">Reference proteome</keyword>
<dbReference type="Proteomes" id="UP000007939">
    <property type="component" value="Chromosome"/>
</dbReference>